<dbReference type="AlphaFoldDB" id="A0A4Y2G5X8"/>
<protein>
    <recommendedName>
        <fullName evidence="3">DDE Tnp4 domain-containing protein</fullName>
    </recommendedName>
</protein>
<dbReference type="GO" id="GO:0046872">
    <property type="term" value="F:metal ion binding"/>
    <property type="evidence" value="ECO:0007669"/>
    <property type="project" value="UniProtKB-KW"/>
</dbReference>
<gene>
    <name evidence="4" type="ORF">AVEN_34350_1</name>
</gene>
<keyword evidence="5" id="KW-1185">Reference proteome</keyword>
<proteinExistence type="predicted"/>
<name>A0A4Y2G5X8_ARAVE</name>
<evidence type="ECO:0000256" key="2">
    <source>
        <dbReference type="ARBA" id="ARBA00022723"/>
    </source>
</evidence>
<dbReference type="EMBL" id="BGPR01001202">
    <property type="protein sequence ID" value="GBM48019.1"/>
    <property type="molecule type" value="Genomic_DNA"/>
</dbReference>
<comment type="cofactor">
    <cofactor evidence="1">
        <name>a divalent metal cation</name>
        <dbReference type="ChEBI" id="CHEBI:60240"/>
    </cofactor>
</comment>
<dbReference type="OrthoDB" id="10020990at2759"/>
<accession>A0A4Y2G5X8</accession>
<dbReference type="Proteomes" id="UP000499080">
    <property type="component" value="Unassembled WGS sequence"/>
</dbReference>
<dbReference type="PANTHER" id="PTHR23080">
    <property type="entry name" value="THAP DOMAIN PROTEIN"/>
    <property type="match status" value="1"/>
</dbReference>
<evidence type="ECO:0000313" key="5">
    <source>
        <dbReference type="Proteomes" id="UP000499080"/>
    </source>
</evidence>
<comment type="caution">
    <text evidence="4">The sequence shown here is derived from an EMBL/GenBank/DDBJ whole genome shotgun (WGS) entry which is preliminary data.</text>
</comment>
<evidence type="ECO:0000313" key="4">
    <source>
        <dbReference type="EMBL" id="GBM48019.1"/>
    </source>
</evidence>
<evidence type="ECO:0000256" key="1">
    <source>
        <dbReference type="ARBA" id="ARBA00001968"/>
    </source>
</evidence>
<keyword evidence="2" id="KW-0479">Metal-binding</keyword>
<dbReference type="InterPro" id="IPR027806">
    <property type="entry name" value="HARBI1_dom"/>
</dbReference>
<reference evidence="4 5" key="1">
    <citation type="journal article" date="2019" name="Sci. Rep.">
        <title>Orb-weaving spider Araneus ventricosus genome elucidates the spidroin gene catalogue.</title>
        <authorList>
            <person name="Kono N."/>
            <person name="Nakamura H."/>
            <person name="Ohtoshi R."/>
            <person name="Moran D.A.P."/>
            <person name="Shinohara A."/>
            <person name="Yoshida Y."/>
            <person name="Fujiwara M."/>
            <person name="Mori M."/>
            <person name="Tomita M."/>
            <person name="Arakawa K."/>
        </authorList>
    </citation>
    <scope>NUCLEOTIDE SEQUENCE [LARGE SCALE GENOMIC DNA]</scope>
</reference>
<feature type="domain" description="DDE Tnp4" evidence="3">
    <location>
        <begin position="16"/>
        <end position="100"/>
    </location>
</feature>
<dbReference type="Pfam" id="PF13359">
    <property type="entry name" value="DDE_Tnp_4"/>
    <property type="match status" value="1"/>
</dbReference>
<sequence length="104" mass="11325">MPYLFRLKFLECRVIIDFTEFVIQKLSDPKEQQLTFSNYKNSNTVKCLIGISPSGGISCISEACGGGGSVSDKELFLKCGILEPGDVILADRGFTIKAEVEAKG</sequence>
<organism evidence="4 5">
    <name type="scientific">Araneus ventricosus</name>
    <name type="common">Orbweaver spider</name>
    <name type="synonym">Epeira ventricosa</name>
    <dbReference type="NCBI Taxonomy" id="182803"/>
    <lineage>
        <taxon>Eukaryota</taxon>
        <taxon>Metazoa</taxon>
        <taxon>Ecdysozoa</taxon>
        <taxon>Arthropoda</taxon>
        <taxon>Chelicerata</taxon>
        <taxon>Arachnida</taxon>
        <taxon>Araneae</taxon>
        <taxon>Araneomorphae</taxon>
        <taxon>Entelegynae</taxon>
        <taxon>Araneoidea</taxon>
        <taxon>Araneidae</taxon>
        <taxon>Araneus</taxon>
    </lineage>
</organism>
<evidence type="ECO:0000259" key="3">
    <source>
        <dbReference type="Pfam" id="PF13359"/>
    </source>
</evidence>